<dbReference type="PROSITE" id="PS51340">
    <property type="entry name" value="MOSC"/>
    <property type="match status" value="1"/>
</dbReference>
<dbReference type="GO" id="GO:0003824">
    <property type="term" value="F:catalytic activity"/>
    <property type="evidence" value="ECO:0007669"/>
    <property type="project" value="InterPro"/>
</dbReference>
<organism evidence="2 3">
    <name type="scientific">Rhizoctonia solani 123E</name>
    <dbReference type="NCBI Taxonomy" id="1423351"/>
    <lineage>
        <taxon>Eukaryota</taxon>
        <taxon>Fungi</taxon>
        <taxon>Dikarya</taxon>
        <taxon>Basidiomycota</taxon>
        <taxon>Agaricomycotina</taxon>
        <taxon>Agaricomycetes</taxon>
        <taxon>Cantharellales</taxon>
        <taxon>Ceratobasidiaceae</taxon>
        <taxon>Rhizoctonia</taxon>
    </lineage>
</organism>
<dbReference type="Proteomes" id="UP000027456">
    <property type="component" value="Unassembled WGS sequence"/>
</dbReference>
<feature type="domain" description="MOSC" evidence="1">
    <location>
        <begin position="70"/>
        <end position="215"/>
    </location>
</feature>
<protein>
    <submittedName>
        <fullName evidence="2">Importin-9 protein</fullName>
    </submittedName>
</protein>
<evidence type="ECO:0000259" key="1">
    <source>
        <dbReference type="PROSITE" id="PS51340"/>
    </source>
</evidence>
<dbReference type="HOGENOM" id="CLU_1283900_0_0_1"/>
<dbReference type="STRING" id="1423351.A0A074S7H1"/>
<keyword evidence="3" id="KW-1185">Reference proteome</keyword>
<dbReference type="OrthoDB" id="17255at2759"/>
<sequence length="215" mass="23194">MILIETAIEAGETPLLLVSFPSASGVPSFKTCLTPSPETLTKWKLISDVEIWRDTGLDAYVVESTSAESTASPSALLSSYLGRDVLLVLKGPMHRAARPTSTHPDLEVGFRFQDGFPLLLATTESLAAVQDKIRRSAAGEEGWKVGGITSQWQTDELVMERFRPNIVLSGSPAPFDEDYWGDIRIGDESSGGTIISLVGRCGRCLASTQAQGKHI</sequence>
<dbReference type="EMBL" id="AZST01000086">
    <property type="protein sequence ID" value="KEP52823.1"/>
    <property type="molecule type" value="Genomic_DNA"/>
</dbReference>
<comment type="caution">
    <text evidence="2">The sequence shown here is derived from an EMBL/GenBank/DDBJ whole genome shotgun (WGS) entry which is preliminary data.</text>
</comment>
<gene>
    <name evidence="2" type="ORF">V565_039590</name>
</gene>
<accession>A0A074S7H1</accession>
<dbReference type="AlphaFoldDB" id="A0A074S7H1"/>
<name>A0A074S7H1_9AGAM</name>
<evidence type="ECO:0000313" key="3">
    <source>
        <dbReference type="Proteomes" id="UP000027456"/>
    </source>
</evidence>
<dbReference type="GO" id="GO:0030170">
    <property type="term" value="F:pyridoxal phosphate binding"/>
    <property type="evidence" value="ECO:0007669"/>
    <property type="project" value="InterPro"/>
</dbReference>
<dbReference type="InterPro" id="IPR005302">
    <property type="entry name" value="MoCF_Sase_C"/>
</dbReference>
<reference evidence="2 3" key="1">
    <citation type="submission" date="2013-12" db="EMBL/GenBank/DDBJ databases">
        <authorList>
            <person name="Cubeta M."/>
            <person name="Pakala S."/>
            <person name="Fedorova N."/>
            <person name="Thomas E."/>
            <person name="Dean R."/>
            <person name="Jabaji S."/>
            <person name="Neate S."/>
            <person name="Toda T."/>
            <person name="Tavantzis S."/>
            <person name="Vilgalys R."/>
            <person name="Bharathan N."/>
            <person name="Pakala S."/>
            <person name="Losada L.S."/>
            <person name="Zafar N."/>
            <person name="Nierman W."/>
        </authorList>
    </citation>
    <scope>NUCLEOTIDE SEQUENCE [LARGE SCALE GENOMIC DNA]</scope>
    <source>
        <strain evidence="2 3">123E</strain>
    </source>
</reference>
<evidence type="ECO:0000313" key="2">
    <source>
        <dbReference type="EMBL" id="KEP52823.1"/>
    </source>
</evidence>
<dbReference type="Pfam" id="PF03473">
    <property type="entry name" value="MOSC"/>
    <property type="match status" value="1"/>
</dbReference>
<proteinExistence type="predicted"/>
<dbReference type="GO" id="GO:0030151">
    <property type="term" value="F:molybdenum ion binding"/>
    <property type="evidence" value="ECO:0007669"/>
    <property type="project" value="InterPro"/>
</dbReference>